<comment type="similarity">
    <text evidence="1 7">Belongs to the glutaminase family.</text>
</comment>
<evidence type="ECO:0000259" key="8">
    <source>
        <dbReference type="PROSITE" id="PS50801"/>
    </source>
</evidence>
<dbReference type="PROSITE" id="PS50801">
    <property type="entry name" value="STAS"/>
    <property type="match status" value="1"/>
</dbReference>
<dbReference type="NCBIfam" id="TIGR03814">
    <property type="entry name" value="Gln_ase"/>
    <property type="match status" value="1"/>
</dbReference>
<dbReference type="AlphaFoldDB" id="A0A059WLV3"/>
<feature type="domain" description="STAS" evidence="8">
    <location>
        <begin position="344"/>
        <end position="415"/>
    </location>
</feature>
<evidence type="ECO:0000256" key="5">
    <source>
        <dbReference type="ARBA" id="ARBA00049534"/>
    </source>
</evidence>
<feature type="binding site" evidence="7">
    <location>
        <position position="243"/>
    </location>
    <ligand>
        <name>substrate</name>
    </ligand>
</feature>
<dbReference type="SUPFAM" id="SSF56601">
    <property type="entry name" value="beta-lactamase/transpeptidase-like"/>
    <property type="match status" value="1"/>
</dbReference>
<feature type="binding site" evidence="7">
    <location>
        <position position="191"/>
    </location>
    <ligand>
        <name>substrate</name>
    </ligand>
</feature>
<dbReference type="Pfam" id="PF01740">
    <property type="entry name" value="STAS"/>
    <property type="match status" value="1"/>
</dbReference>
<accession>A0A059WLV3</accession>
<dbReference type="Gene3D" id="3.30.750.24">
    <property type="entry name" value="STAS domain"/>
    <property type="match status" value="1"/>
</dbReference>
<evidence type="ECO:0000256" key="6">
    <source>
        <dbReference type="ARBA" id="ARBA00070405"/>
    </source>
</evidence>
<reference evidence="9" key="1">
    <citation type="submission" date="2014-03" db="EMBL/GenBank/DDBJ databases">
        <title>Molecular cloning and purification of the recombinant L-Glutaminase from Streptomyces flavogriseus NRC 10.</title>
        <authorList>
            <person name="Tork S."/>
            <person name="Aly M."/>
        </authorList>
    </citation>
    <scope>NUCLEOTIDE SEQUENCE</scope>
    <source>
        <strain evidence="9">NRC10</strain>
    </source>
</reference>
<name>A0A059WLV3_9ACTN</name>
<dbReference type="Pfam" id="PF04960">
    <property type="entry name" value="Glutaminase"/>
    <property type="match status" value="1"/>
</dbReference>
<dbReference type="EMBL" id="KJ567136">
    <property type="protein sequence ID" value="AIA08852.1"/>
    <property type="molecule type" value="Genomic_DNA"/>
</dbReference>
<dbReference type="InterPro" id="IPR015868">
    <property type="entry name" value="Glutaminase"/>
</dbReference>
<keyword evidence="7" id="KW-0007">Acetylation</keyword>
<gene>
    <name evidence="7 9" type="primary">glsA</name>
</gene>
<proteinExistence type="inferred from homology"/>
<sequence>MSASEAVTDALRELHARFAGVDEGRQADYIPELTRSDPDDFGLALVSMDGHAYSAGAADTPFTLQSVSKPFVYALALAALGLDEVSRWVGAEPSGEAFNAISLEPGTGRPANAMVNAGAIVTTALVPDSREEPAFGRILSCLSRFAGRKLDVDEDVHGSEAATGDRNRALAYLIRSTGSLPVDPVQAVDTYFRQCAVRATAVDLAVMAATLAYGGVNPVTGERVVSPEVAAQVLAVMATCGMYDSSGDWLLRVGLPAKSGVSGGLLAAGPARFGLAAYSPLLDASGTSVRGRAALGALSERLGLHLMRNPALPGSTVTLVTTADVLPSAPTGRLARALHERVGVVAAQGALDFTAAERVLYALDESGSEDGGPVVLDLREVTGADSDALVLLHAGLSRLAREGRRAAVVDPGDRLGPPDLLRERTGQDLPRFGSREEAAEQCARVLAGPG</sequence>
<comment type="catalytic activity">
    <reaction evidence="5 7">
        <text>L-glutamine + H2O = L-glutamate + NH4(+)</text>
        <dbReference type="Rhea" id="RHEA:15889"/>
        <dbReference type="ChEBI" id="CHEBI:15377"/>
        <dbReference type="ChEBI" id="CHEBI:28938"/>
        <dbReference type="ChEBI" id="CHEBI:29985"/>
        <dbReference type="ChEBI" id="CHEBI:58359"/>
        <dbReference type="EC" id="3.5.1.2"/>
    </reaction>
</comment>
<dbReference type="InterPro" id="IPR002645">
    <property type="entry name" value="STAS_dom"/>
</dbReference>
<dbReference type="Gene3D" id="3.40.710.10">
    <property type="entry name" value="DD-peptidase/beta-lactamase superfamily"/>
    <property type="match status" value="1"/>
</dbReference>
<feature type="binding site" evidence="7">
    <location>
        <position position="261"/>
    </location>
    <ligand>
        <name>substrate</name>
    </ligand>
</feature>
<evidence type="ECO:0000256" key="4">
    <source>
        <dbReference type="ARBA" id="ARBA00022801"/>
    </source>
</evidence>
<dbReference type="InterPro" id="IPR036513">
    <property type="entry name" value="STAS_dom_sf"/>
</dbReference>
<feature type="binding site" evidence="7">
    <location>
        <position position="167"/>
    </location>
    <ligand>
        <name>substrate</name>
    </ligand>
</feature>
<comment type="subunit">
    <text evidence="2 7">Homotetramer.</text>
</comment>
<dbReference type="GO" id="GO:0004359">
    <property type="term" value="F:glutaminase activity"/>
    <property type="evidence" value="ECO:0007669"/>
    <property type="project" value="UniProtKB-UniRule"/>
</dbReference>
<protein>
    <recommendedName>
        <fullName evidence="6 7">Glutaminase</fullName>
        <ecNumber evidence="3 7">3.5.1.2</ecNumber>
    </recommendedName>
</protein>
<dbReference type="InterPro" id="IPR012338">
    <property type="entry name" value="Beta-lactam/transpept-like"/>
</dbReference>
<evidence type="ECO:0000256" key="7">
    <source>
        <dbReference type="HAMAP-Rule" id="MF_00313"/>
    </source>
</evidence>
<dbReference type="CDD" id="cd07043">
    <property type="entry name" value="STAS_anti-anti-sigma_factors"/>
    <property type="match status" value="1"/>
</dbReference>
<dbReference type="HAMAP" id="MF_00313">
    <property type="entry name" value="Glutaminase"/>
    <property type="match status" value="1"/>
</dbReference>
<organism evidence="9">
    <name type="scientific">Streptomyces flavogriseus</name>
    <dbReference type="NCBI Taxonomy" id="67299"/>
    <lineage>
        <taxon>Bacteria</taxon>
        <taxon>Bacillati</taxon>
        <taxon>Actinomycetota</taxon>
        <taxon>Actinomycetes</taxon>
        <taxon>Kitasatosporales</taxon>
        <taxon>Streptomycetaceae</taxon>
        <taxon>Streptomyces</taxon>
    </lineage>
</organism>
<feature type="binding site" evidence="7">
    <location>
        <position position="116"/>
    </location>
    <ligand>
        <name>substrate</name>
    </ligand>
</feature>
<dbReference type="PANTHER" id="PTHR12544">
    <property type="entry name" value="GLUTAMINASE"/>
    <property type="match status" value="1"/>
</dbReference>
<evidence type="ECO:0000256" key="2">
    <source>
        <dbReference type="ARBA" id="ARBA00011881"/>
    </source>
</evidence>
<dbReference type="GO" id="GO:0006537">
    <property type="term" value="P:glutamate biosynthetic process"/>
    <property type="evidence" value="ECO:0007669"/>
    <property type="project" value="TreeGrafter"/>
</dbReference>
<dbReference type="PANTHER" id="PTHR12544:SF29">
    <property type="entry name" value="GLUTAMINASE"/>
    <property type="match status" value="1"/>
</dbReference>
<feature type="binding site" evidence="7">
    <location>
        <position position="66"/>
    </location>
    <ligand>
        <name>substrate</name>
    </ligand>
</feature>
<evidence type="ECO:0000313" key="9">
    <source>
        <dbReference type="EMBL" id="AIA08852.1"/>
    </source>
</evidence>
<dbReference type="GO" id="GO:0006543">
    <property type="term" value="P:L-glutamine catabolic process"/>
    <property type="evidence" value="ECO:0007669"/>
    <property type="project" value="TreeGrafter"/>
</dbReference>
<dbReference type="FunFam" id="3.40.710.10:FF:000005">
    <property type="entry name" value="Glutaminase"/>
    <property type="match status" value="1"/>
</dbReference>
<dbReference type="EC" id="3.5.1.2" evidence="3 7"/>
<keyword evidence="4 7" id="KW-0378">Hydrolase</keyword>
<dbReference type="SUPFAM" id="SSF52091">
    <property type="entry name" value="SpoIIaa-like"/>
    <property type="match status" value="1"/>
</dbReference>
<feature type="binding site" evidence="7">
    <location>
        <position position="160"/>
    </location>
    <ligand>
        <name>substrate</name>
    </ligand>
</feature>
<evidence type="ECO:0000256" key="3">
    <source>
        <dbReference type="ARBA" id="ARBA00012918"/>
    </source>
</evidence>
<evidence type="ECO:0000256" key="1">
    <source>
        <dbReference type="ARBA" id="ARBA00011076"/>
    </source>
</evidence>